<evidence type="ECO:0000313" key="2">
    <source>
        <dbReference type="EMBL" id="PIU36571.1"/>
    </source>
</evidence>
<name>A0A2M6YSU1_9BACT</name>
<reference evidence="3" key="1">
    <citation type="submission" date="2017-09" db="EMBL/GenBank/DDBJ databases">
        <title>Depth-based differentiation of microbial function through sediment-hosted aquifers and enrichment of novel symbionts in the deep terrestrial subsurface.</title>
        <authorList>
            <person name="Probst A.J."/>
            <person name="Ladd B."/>
            <person name="Jarett J.K."/>
            <person name="Geller-Mcgrath D.E."/>
            <person name="Sieber C.M.K."/>
            <person name="Emerson J.B."/>
            <person name="Anantharaman K."/>
            <person name="Thomas B.C."/>
            <person name="Malmstrom R."/>
            <person name="Stieglmeier M."/>
            <person name="Klingl A."/>
            <person name="Woyke T."/>
            <person name="Ryan C.M."/>
            <person name="Banfield J.F."/>
        </authorList>
    </citation>
    <scope>NUCLEOTIDE SEQUENCE [LARGE SCALE GENOMIC DNA]</scope>
</reference>
<comment type="similarity">
    <text evidence="1">Belongs to the peptidase S58 family.</text>
</comment>
<sequence length="344" mass="37083">MKNITLTSLKGVKVGHSTHLDKLTGTTVVLFDKDYPMAYKTYGGSPGTYNTDTLTNGKSDFRGHAMFISGGSWSGLRAGGEIVTKLIENKIGFKSYKIVNPNVTGAIVFDLGTRIEQYDPKYAREAFDNLSSEPVKRGNVGAGTGTSVGKFQYQHNGEIFSGMKTGVGCARIDLGNGVIVSAMTVLNALGNVILPDGKILAGNRSDVKGEKYKTFGGFSQFLTQEKSNTTISIVGLNVDLKIRENYERVAHLATQGQTRAINPVNTSLDGDTVFVFSNEEKKDFLTPLGGQIARGSNWNNLDVDIIGQAAANAVQESIYDACYQSESIKFDALDGIIPSAKDYK</sequence>
<dbReference type="Gene3D" id="3.60.70.12">
    <property type="entry name" value="L-amino peptidase D-ALA esterase/amidase"/>
    <property type="match status" value="1"/>
</dbReference>
<dbReference type="PANTHER" id="PTHR36512">
    <property type="entry name" value="D-AMINOPEPTIDASE"/>
    <property type="match status" value="1"/>
</dbReference>
<dbReference type="GO" id="GO:0004177">
    <property type="term" value="F:aminopeptidase activity"/>
    <property type="evidence" value="ECO:0007669"/>
    <property type="project" value="TreeGrafter"/>
</dbReference>
<evidence type="ECO:0008006" key="4">
    <source>
        <dbReference type="Google" id="ProtNLM"/>
    </source>
</evidence>
<gene>
    <name evidence="2" type="ORF">COT02_05350</name>
</gene>
<dbReference type="EMBL" id="PEWY01000149">
    <property type="protein sequence ID" value="PIU36571.1"/>
    <property type="molecule type" value="Genomic_DNA"/>
</dbReference>
<evidence type="ECO:0000313" key="3">
    <source>
        <dbReference type="Proteomes" id="UP000230184"/>
    </source>
</evidence>
<organism evidence="2 3">
    <name type="scientific">Candidatus Roizmanbacteria bacterium CG07_land_8_20_14_0_80_34_15</name>
    <dbReference type="NCBI Taxonomy" id="1974849"/>
    <lineage>
        <taxon>Bacteria</taxon>
        <taxon>Candidatus Roizmaniibacteriota</taxon>
    </lineage>
</organism>
<dbReference type="InterPro" id="IPR005321">
    <property type="entry name" value="Peptidase_S58_DmpA"/>
</dbReference>
<dbReference type="PANTHER" id="PTHR36512:SF3">
    <property type="entry name" value="BLR5678 PROTEIN"/>
    <property type="match status" value="1"/>
</dbReference>
<accession>A0A2M6YSU1</accession>
<proteinExistence type="inferred from homology"/>
<dbReference type="Pfam" id="PF03576">
    <property type="entry name" value="Peptidase_S58"/>
    <property type="match status" value="1"/>
</dbReference>
<dbReference type="InterPro" id="IPR016117">
    <property type="entry name" value="ArgJ-like_dom_sf"/>
</dbReference>
<evidence type="ECO:0000256" key="1">
    <source>
        <dbReference type="ARBA" id="ARBA00007068"/>
    </source>
</evidence>
<dbReference type="AlphaFoldDB" id="A0A2M6YSU1"/>
<comment type="caution">
    <text evidence="2">The sequence shown here is derived from an EMBL/GenBank/DDBJ whole genome shotgun (WGS) entry which is preliminary data.</text>
</comment>
<protein>
    <recommendedName>
        <fullName evidence="4">Peptidase S58</fullName>
    </recommendedName>
</protein>
<dbReference type="Proteomes" id="UP000230184">
    <property type="component" value="Unassembled WGS sequence"/>
</dbReference>
<dbReference type="SUPFAM" id="SSF56266">
    <property type="entry name" value="DmpA/ArgJ-like"/>
    <property type="match status" value="1"/>
</dbReference>